<name>A0ABQ1RA32_9ALTE</name>
<proteinExistence type="predicted"/>
<keyword evidence="3" id="KW-1185">Reference proteome</keyword>
<reference evidence="3" key="1">
    <citation type="journal article" date="2019" name="Int. J. Syst. Evol. Microbiol.">
        <title>The Global Catalogue of Microorganisms (GCM) 10K type strain sequencing project: providing services to taxonomists for standard genome sequencing and annotation.</title>
        <authorList>
            <consortium name="The Broad Institute Genomics Platform"/>
            <consortium name="The Broad Institute Genome Sequencing Center for Infectious Disease"/>
            <person name="Wu L."/>
            <person name="Ma J."/>
        </authorList>
    </citation>
    <scope>NUCLEOTIDE SEQUENCE [LARGE SCALE GENOMIC DNA]</scope>
    <source>
        <strain evidence="3">CGMCC 1.12923</strain>
    </source>
</reference>
<sequence>MPRTVVTEKTMPLILHELDKWSGKLTWNLFSDRVAKILNEESLSYHALIKYEVIKEAFTLRKKALKEVKENTGPTDATVEMLLKENEVLRAKNAQLERQVTNLQQQFIHWQANLHKMPHVDIVALDSKLNAPLPEVKRR</sequence>
<comment type="caution">
    <text evidence="2">The sequence shown here is derived from an EMBL/GenBank/DDBJ whole genome shotgun (WGS) entry which is preliminary data.</text>
</comment>
<dbReference type="RefSeq" id="WP_099033709.1">
    <property type="nucleotide sequence ID" value="NZ_BMGJ01000005.1"/>
</dbReference>
<protein>
    <submittedName>
        <fullName evidence="2">Uncharacterized protein</fullName>
    </submittedName>
</protein>
<feature type="coiled-coil region" evidence="1">
    <location>
        <begin position="79"/>
        <end position="113"/>
    </location>
</feature>
<dbReference type="EMBL" id="BMGJ01000005">
    <property type="protein sequence ID" value="GGD61600.1"/>
    <property type="molecule type" value="Genomic_DNA"/>
</dbReference>
<dbReference type="Proteomes" id="UP000614272">
    <property type="component" value="Unassembled WGS sequence"/>
</dbReference>
<organism evidence="2 3">
    <name type="scientific">Lacimicrobium alkaliphilum</name>
    <dbReference type="NCBI Taxonomy" id="1526571"/>
    <lineage>
        <taxon>Bacteria</taxon>
        <taxon>Pseudomonadati</taxon>
        <taxon>Pseudomonadota</taxon>
        <taxon>Gammaproteobacteria</taxon>
        <taxon>Alteromonadales</taxon>
        <taxon>Alteromonadaceae</taxon>
        <taxon>Lacimicrobium</taxon>
    </lineage>
</organism>
<accession>A0ABQ1RA32</accession>
<gene>
    <name evidence="2" type="ORF">GCM10011357_16170</name>
</gene>
<evidence type="ECO:0000256" key="1">
    <source>
        <dbReference type="SAM" id="Coils"/>
    </source>
</evidence>
<evidence type="ECO:0000313" key="3">
    <source>
        <dbReference type="Proteomes" id="UP000614272"/>
    </source>
</evidence>
<evidence type="ECO:0000313" key="2">
    <source>
        <dbReference type="EMBL" id="GGD61600.1"/>
    </source>
</evidence>
<keyword evidence="1" id="KW-0175">Coiled coil</keyword>